<dbReference type="Proteomes" id="UP000028875">
    <property type="component" value="Unassembled WGS sequence"/>
</dbReference>
<accession>A0A024Q9F3</accession>
<gene>
    <name evidence="1" type="ORF">BN990_00822</name>
</gene>
<organism evidence="1 2">
    <name type="scientific">Virgibacillus massiliensis</name>
    <dbReference type="NCBI Taxonomy" id="1462526"/>
    <lineage>
        <taxon>Bacteria</taxon>
        <taxon>Bacillati</taxon>
        <taxon>Bacillota</taxon>
        <taxon>Bacilli</taxon>
        <taxon>Bacillales</taxon>
        <taxon>Bacillaceae</taxon>
        <taxon>Virgibacillus</taxon>
    </lineage>
</organism>
<protein>
    <submittedName>
        <fullName evidence="1">Uncharacterized protein</fullName>
    </submittedName>
</protein>
<dbReference type="eggNOG" id="ENOG50308TI">
    <property type="taxonomic scope" value="Bacteria"/>
</dbReference>
<evidence type="ECO:0000313" key="2">
    <source>
        <dbReference type="Proteomes" id="UP000028875"/>
    </source>
</evidence>
<sequence length="193" mass="22476">MYLLVHSKKKIRTINMRNHNVLIIHLLTNKKDTLVQSIDGSNHHFSFLGVKDGIGQLLREHARMEDTEISVDGWQPIQLPEELFDEFHTSPAPALQAMAADQKQPKPIREFVSALLANGQEFDNISFMKSSYVKDQSAFDDIHFFLPVEEEDYIWHLDYQEIESARRVTLQPIPVRSYFQEIERATIAYFTEE</sequence>
<comment type="caution">
    <text evidence="1">The sequence shown here is derived from an EMBL/GenBank/DDBJ whole genome shotgun (WGS) entry which is preliminary data.</text>
</comment>
<reference evidence="2" key="2">
    <citation type="submission" date="2014-05" db="EMBL/GenBank/DDBJ databases">
        <title>Draft genome sequence of Virgibacillus massiliensis Vm-5.</title>
        <authorList>
            <person name="Khelaifia S."/>
            <person name="Croce O."/>
            <person name="Lagier J.C."/>
            <person name="Raoult D."/>
        </authorList>
    </citation>
    <scope>NUCLEOTIDE SEQUENCE [LARGE SCALE GENOMIC DNA]</scope>
    <source>
        <strain evidence="2">Vm-5</strain>
    </source>
</reference>
<dbReference type="STRING" id="1462526.BN990_00822"/>
<proteinExistence type="predicted"/>
<evidence type="ECO:0000313" key="1">
    <source>
        <dbReference type="EMBL" id="CDQ38551.1"/>
    </source>
</evidence>
<reference evidence="1 2" key="1">
    <citation type="submission" date="2014-03" db="EMBL/GenBank/DDBJ databases">
        <authorList>
            <person name="Urmite Genomes U."/>
        </authorList>
    </citation>
    <scope>NUCLEOTIDE SEQUENCE [LARGE SCALE GENOMIC DNA]</scope>
    <source>
        <strain evidence="1 2">Vm-5</strain>
    </source>
</reference>
<dbReference type="AlphaFoldDB" id="A0A024Q9F3"/>
<dbReference type="EMBL" id="CCDP010000001">
    <property type="protein sequence ID" value="CDQ38551.1"/>
    <property type="molecule type" value="Genomic_DNA"/>
</dbReference>
<name>A0A024Q9F3_9BACI</name>
<keyword evidence="2" id="KW-1185">Reference proteome</keyword>